<dbReference type="SUPFAM" id="SSF100895">
    <property type="entry name" value="Kazal-type serine protease inhibitors"/>
    <property type="match status" value="1"/>
</dbReference>
<comment type="subcellular location">
    <subcellularLocation>
        <location evidence="1">Secreted</location>
    </subcellularLocation>
</comment>
<keyword evidence="7" id="KW-1185">Reference proteome</keyword>
<reference evidence="6" key="1">
    <citation type="submission" date="2021-03" db="EMBL/GenBank/DDBJ databases">
        <title>Chromosome level genome of the anhydrobiotic midge Polypedilum vanderplanki.</title>
        <authorList>
            <person name="Yoshida Y."/>
            <person name="Kikawada T."/>
            <person name="Gusev O."/>
        </authorList>
    </citation>
    <scope>NUCLEOTIDE SEQUENCE</scope>
    <source>
        <strain evidence="6">NIAS01</strain>
        <tissue evidence="6">Whole body or cell culture</tissue>
    </source>
</reference>
<dbReference type="PANTHER" id="PTHR21179:SF0">
    <property type="entry name" value="SERINE PROTEASE INHIBITOR KAZAL-TYPE 4"/>
    <property type="match status" value="1"/>
</dbReference>
<feature type="signal peptide" evidence="5">
    <location>
        <begin position="1"/>
        <end position="22"/>
    </location>
</feature>
<comment type="caution">
    <text evidence="6">The sequence shown here is derived from an EMBL/GenBank/DDBJ whole genome shotgun (WGS) entry which is preliminary data.</text>
</comment>
<evidence type="ECO:0000256" key="3">
    <source>
        <dbReference type="ARBA" id="ARBA00023157"/>
    </source>
</evidence>
<evidence type="ECO:0000256" key="2">
    <source>
        <dbReference type="ARBA" id="ARBA00022525"/>
    </source>
</evidence>
<evidence type="ECO:0008006" key="8">
    <source>
        <dbReference type="Google" id="ProtNLM"/>
    </source>
</evidence>
<accession>A0A9J6BHD5</accession>
<protein>
    <recommendedName>
        <fullName evidence="8">Kazal-like domain-containing protein</fullName>
    </recommendedName>
</protein>
<keyword evidence="2" id="KW-0964">Secreted</keyword>
<name>A0A9J6BHD5_POLVA</name>
<dbReference type="OrthoDB" id="126772at2759"/>
<dbReference type="AlphaFoldDB" id="A0A9J6BHD5"/>
<gene>
    <name evidence="6" type="ORF">PVAND_016790</name>
</gene>
<evidence type="ECO:0000313" key="7">
    <source>
        <dbReference type="Proteomes" id="UP001107558"/>
    </source>
</evidence>
<dbReference type="Proteomes" id="UP001107558">
    <property type="component" value="Chromosome 4"/>
</dbReference>
<proteinExistence type="predicted"/>
<keyword evidence="3" id="KW-1015">Disulfide bond</keyword>
<dbReference type="InterPro" id="IPR039932">
    <property type="entry name" value="Spink4-like"/>
</dbReference>
<evidence type="ECO:0000256" key="1">
    <source>
        <dbReference type="ARBA" id="ARBA00004613"/>
    </source>
</evidence>
<evidence type="ECO:0000256" key="5">
    <source>
        <dbReference type="SAM" id="SignalP"/>
    </source>
</evidence>
<dbReference type="Gene3D" id="3.30.60.30">
    <property type="match status" value="1"/>
</dbReference>
<keyword evidence="5" id="KW-0732">Signal</keyword>
<dbReference type="PANTHER" id="PTHR21179">
    <property type="entry name" value="SERINE-TYPE ENDOPEPTIDASE INHIBITOR"/>
    <property type="match status" value="1"/>
</dbReference>
<evidence type="ECO:0000313" key="6">
    <source>
        <dbReference type="EMBL" id="KAG5668870.1"/>
    </source>
</evidence>
<feature type="region of interest" description="Disordered" evidence="4">
    <location>
        <begin position="95"/>
        <end position="114"/>
    </location>
</feature>
<evidence type="ECO:0000256" key="4">
    <source>
        <dbReference type="SAM" id="MobiDB-lite"/>
    </source>
</evidence>
<dbReference type="GO" id="GO:0004867">
    <property type="term" value="F:serine-type endopeptidase inhibitor activity"/>
    <property type="evidence" value="ECO:0007669"/>
    <property type="project" value="InterPro"/>
</dbReference>
<organism evidence="6 7">
    <name type="scientific">Polypedilum vanderplanki</name>
    <name type="common">Sleeping chironomid midge</name>
    <dbReference type="NCBI Taxonomy" id="319348"/>
    <lineage>
        <taxon>Eukaryota</taxon>
        <taxon>Metazoa</taxon>
        <taxon>Ecdysozoa</taxon>
        <taxon>Arthropoda</taxon>
        <taxon>Hexapoda</taxon>
        <taxon>Insecta</taxon>
        <taxon>Pterygota</taxon>
        <taxon>Neoptera</taxon>
        <taxon>Endopterygota</taxon>
        <taxon>Diptera</taxon>
        <taxon>Nematocera</taxon>
        <taxon>Chironomoidea</taxon>
        <taxon>Chironomidae</taxon>
        <taxon>Chironominae</taxon>
        <taxon>Polypedilum</taxon>
        <taxon>Polypedilum</taxon>
    </lineage>
</organism>
<feature type="chain" id="PRO_5039917968" description="Kazal-like domain-containing protein" evidence="5">
    <location>
        <begin position="23"/>
        <end position="191"/>
    </location>
</feature>
<dbReference type="EMBL" id="JADBJN010000004">
    <property type="protein sequence ID" value="KAG5668870.1"/>
    <property type="molecule type" value="Genomic_DNA"/>
</dbReference>
<dbReference type="InterPro" id="IPR036058">
    <property type="entry name" value="Kazal_dom_sf"/>
</dbReference>
<dbReference type="GO" id="GO:0005576">
    <property type="term" value="C:extracellular region"/>
    <property type="evidence" value="ECO:0007669"/>
    <property type="project" value="UniProtKB-SubCell"/>
</dbReference>
<sequence>MTKFSLVTLTFIFTTILTLTNSLSIVKRQIVFPNDDDESSNENPEISDRYARPYYNYPNGNRYHYGFNRHFNPRPNWIRRPQTFIPQFQNQNQISNQNFRPNQNSQFGSSQQNQNFINPQMSTRPSPQVQACIDSCVENTPGQFDPLCSTDNKTYHNFERFNCAVDCGLNVQVMRRGACPRPTIPPWQGRK</sequence>